<comment type="caution">
    <text evidence="5">The sequence shown here is derived from an EMBL/GenBank/DDBJ whole genome shotgun (WGS) entry which is preliminary data.</text>
</comment>
<keyword evidence="2 5" id="KW-0808">Transferase</keyword>
<dbReference type="PROSITE" id="PS00101">
    <property type="entry name" value="HEXAPEP_TRANSFERASES"/>
    <property type="match status" value="1"/>
</dbReference>
<dbReference type="EC" id="2.3.1.-" evidence="5"/>
<comment type="similarity">
    <text evidence="1">Belongs to the transferase hexapeptide repeat family.</text>
</comment>
<dbReference type="EMBL" id="JBBMFS010000019">
    <property type="protein sequence ID" value="MEQ2556195.1"/>
    <property type="molecule type" value="Genomic_DNA"/>
</dbReference>
<dbReference type="InterPro" id="IPR024688">
    <property type="entry name" value="Mac_dom"/>
</dbReference>
<keyword evidence="3" id="KW-0677">Repeat</keyword>
<protein>
    <submittedName>
        <fullName evidence="5">Sugar O-acetyltransferase</fullName>
        <ecNumber evidence="5">2.3.1.-</ecNumber>
    </submittedName>
</protein>
<evidence type="ECO:0000259" key="4">
    <source>
        <dbReference type="SMART" id="SM01266"/>
    </source>
</evidence>
<dbReference type="InterPro" id="IPR051159">
    <property type="entry name" value="Hexapeptide_acetyltransf"/>
</dbReference>
<evidence type="ECO:0000313" key="6">
    <source>
        <dbReference type="Proteomes" id="UP001546774"/>
    </source>
</evidence>
<dbReference type="InterPro" id="IPR018357">
    <property type="entry name" value="Hexapep_transf_CS"/>
</dbReference>
<keyword evidence="6" id="KW-1185">Reference proteome</keyword>
<evidence type="ECO:0000256" key="2">
    <source>
        <dbReference type="ARBA" id="ARBA00022679"/>
    </source>
</evidence>
<dbReference type="Pfam" id="PF12464">
    <property type="entry name" value="Mac"/>
    <property type="match status" value="1"/>
</dbReference>
<dbReference type="PANTHER" id="PTHR23416">
    <property type="entry name" value="SIALIC ACID SYNTHASE-RELATED"/>
    <property type="match status" value="1"/>
</dbReference>
<sequence>MTEKEKMLAGQIYDPSDEELLKLRQNAHILSKKYNDCFETDAQRTDLLHELIPHMGENVYLQGPVQFDYGCFTEIGKNTYANFNFTCLDCAPVKIGNDVFIGPNVSLLTPVHPFRFQDRNMYRRADGVYADREYAKPITIGDNCWLAGNVTVCGGVTIGSGTVIGAGSVVTHDIPAGVLAAGVPCRVIREITEEDALSCHPELFGV</sequence>
<feature type="domain" description="Maltose/galactoside acetyltransferase" evidence="4">
    <location>
        <begin position="4"/>
        <end position="57"/>
    </location>
</feature>
<dbReference type="Pfam" id="PF00132">
    <property type="entry name" value="Hexapep"/>
    <property type="match status" value="1"/>
</dbReference>
<organism evidence="5 6">
    <name type="scientific">Lachnospira intestinalis</name>
    <dbReference type="NCBI Taxonomy" id="3133158"/>
    <lineage>
        <taxon>Bacteria</taxon>
        <taxon>Bacillati</taxon>
        <taxon>Bacillota</taxon>
        <taxon>Clostridia</taxon>
        <taxon>Lachnospirales</taxon>
        <taxon>Lachnospiraceae</taxon>
        <taxon>Lachnospira</taxon>
    </lineage>
</organism>
<evidence type="ECO:0000313" key="5">
    <source>
        <dbReference type="EMBL" id="MEQ2556195.1"/>
    </source>
</evidence>
<accession>A0ABV1H9M6</accession>
<dbReference type="GO" id="GO:0016746">
    <property type="term" value="F:acyltransferase activity"/>
    <property type="evidence" value="ECO:0007669"/>
    <property type="project" value="UniProtKB-KW"/>
</dbReference>
<keyword evidence="5" id="KW-0012">Acyltransferase</keyword>
<dbReference type="InterPro" id="IPR011004">
    <property type="entry name" value="Trimer_LpxA-like_sf"/>
</dbReference>
<reference evidence="5" key="1">
    <citation type="submission" date="2024-03" db="EMBL/GenBank/DDBJ databases">
        <title>Human intestinal bacterial collection.</title>
        <authorList>
            <person name="Pauvert C."/>
            <person name="Hitch T.C.A."/>
            <person name="Clavel T."/>
        </authorList>
    </citation>
    <scope>NUCLEOTIDE SEQUENCE [LARGE SCALE GENOMIC DNA]</scope>
    <source>
        <strain evidence="5">CLA-AA-H89B</strain>
    </source>
</reference>
<dbReference type="SMART" id="SM01266">
    <property type="entry name" value="Mac"/>
    <property type="match status" value="1"/>
</dbReference>
<evidence type="ECO:0000256" key="3">
    <source>
        <dbReference type="ARBA" id="ARBA00022737"/>
    </source>
</evidence>
<dbReference type="InterPro" id="IPR001451">
    <property type="entry name" value="Hexapep"/>
</dbReference>
<gene>
    <name evidence="5" type="ORF">WMO37_14480</name>
</gene>
<proteinExistence type="inferred from homology"/>
<name>A0ABV1H9M6_9FIRM</name>
<dbReference type="CDD" id="cd03357">
    <property type="entry name" value="LbH_MAT_GAT"/>
    <property type="match status" value="1"/>
</dbReference>
<evidence type="ECO:0000256" key="1">
    <source>
        <dbReference type="ARBA" id="ARBA00007274"/>
    </source>
</evidence>
<dbReference type="Proteomes" id="UP001546774">
    <property type="component" value="Unassembled WGS sequence"/>
</dbReference>
<dbReference type="PANTHER" id="PTHR23416:SF23">
    <property type="entry name" value="ACETYLTRANSFERASE C18B11.09C-RELATED"/>
    <property type="match status" value="1"/>
</dbReference>
<dbReference type="SUPFAM" id="SSF51161">
    <property type="entry name" value="Trimeric LpxA-like enzymes"/>
    <property type="match status" value="1"/>
</dbReference>
<dbReference type="Gene3D" id="2.160.10.10">
    <property type="entry name" value="Hexapeptide repeat proteins"/>
    <property type="match status" value="1"/>
</dbReference>